<evidence type="ECO:0000313" key="4">
    <source>
        <dbReference type="Proteomes" id="UP001057375"/>
    </source>
</evidence>
<protein>
    <recommendedName>
        <fullName evidence="5">Calcium-binding protein</fullName>
    </recommendedName>
</protein>
<dbReference type="PANTHER" id="PTHR38340:SF1">
    <property type="entry name" value="S-LAYER PROTEIN"/>
    <property type="match status" value="1"/>
</dbReference>
<reference evidence="3" key="1">
    <citation type="submission" date="2022-03" db="EMBL/GenBank/DDBJ databases">
        <title>Draft genome sequence of Aduncisulcus paluster, a free-living microaerophilic Fornicata.</title>
        <authorList>
            <person name="Yuyama I."/>
            <person name="Kume K."/>
            <person name="Tamura T."/>
            <person name="Inagaki Y."/>
            <person name="Hashimoto T."/>
        </authorList>
    </citation>
    <scope>NUCLEOTIDE SEQUENCE</scope>
    <source>
        <strain evidence="3">NY0171</strain>
    </source>
</reference>
<dbReference type="Gene3D" id="2.150.10.10">
    <property type="entry name" value="Serralysin-like metalloprotease, C-terminal"/>
    <property type="match status" value="3"/>
</dbReference>
<dbReference type="InterPro" id="IPR011049">
    <property type="entry name" value="Serralysin-like_metalloprot_C"/>
</dbReference>
<accession>A0ABQ5L0Q8</accession>
<evidence type="ECO:0000256" key="2">
    <source>
        <dbReference type="ARBA" id="ARBA00022525"/>
    </source>
</evidence>
<keyword evidence="2" id="KW-0964">Secreted</keyword>
<evidence type="ECO:0000313" key="3">
    <source>
        <dbReference type="EMBL" id="GKT37314.1"/>
    </source>
</evidence>
<dbReference type="InterPro" id="IPR001343">
    <property type="entry name" value="Hemolysn_Ca-bd"/>
</dbReference>
<comment type="subcellular location">
    <subcellularLocation>
        <location evidence="1">Secreted</location>
    </subcellularLocation>
</comment>
<dbReference type="EMBL" id="BQXS01004479">
    <property type="protein sequence ID" value="GKT37314.1"/>
    <property type="molecule type" value="Genomic_DNA"/>
</dbReference>
<evidence type="ECO:0008006" key="5">
    <source>
        <dbReference type="Google" id="ProtNLM"/>
    </source>
</evidence>
<dbReference type="PRINTS" id="PR00313">
    <property type="entry name" value="CABNDNGRPT"/>
</dbReference>
<dbReference type="InterPro" id="IPR050557">
    <property type="entry name" value="RTX_toxin/Mannuronan_C5-epim"/>
</dbReference>
<gene>
    <name evidence="3" type="ORF">ADUPG1_003299</name>
</gene>
<name>A0ABQ5L0Q8_9EUKA</name>
<dbReference type="PANTHER" id="PTHR38340">
    <property type="entry name" value="S-LAYER PROTEIN"/>
    <property type="match status" value="1"/>
</dbReference>
<organism evidence="3 4">
    <name type="scientific">Aduncisulcus paluster</name>
    <dbReference type="NCBI Taxonomy" id="2918883"/>
    <lineage>
        <taxon>Eukaryota</taxon>
        <taxon>Metamonada</taxon>
        <taxon>Carpediemonas-like organisms</taxon>
        <taxon>Aduncisulcus</taxon>
    </lineage>
</organism>
<evidence type="ECO:0000256" key="1">
    <source>
        <dbReference type="ARBA" id="ARBA00004613"/>
    </source>
</evidence>
<feature type="non-terminal residue" evidence="3">
    <location>
        <position position="1"/>
    </location>
</feature>
<proteinExistence type="predicted"/>
<dbReference type="SUPFAM" id="SSF51120">
    <property type="entry name" value="beta-Roll"/>
    <property type="match status" value="2"/>
</dbReference>
<keyword evidence="4" id="KW-1185">Reference proteome</keyword>
<sequence>DFNYPADLSGAAEHRVWVDLSKADSDGDATTTGVVIDDGYGTLVTDGTTVTEEGIKGIENLGGTEAFGDTLIGNNSENKIYGYGGDDLLDGKGGVDTLYGGTGADILVGGSGEDSLDGGAGNDTFYGGTGADIITGGANTNTVAFDKVWDEAAFDENTNKIEVNLTSQTTVNDGYGTSDTLSGIQRVLGSDQGDILRDSGSDHLDGGDHTDGDWLSLEYAYRGEIDLNGNNGGGTVTATNFENIIGSETTSYTQNTRAWGTTANNTFIMFGGEDYILGRAGDDTYDLGEGNDRAAAGGGNDILIGGADTYTAWNVSGGSGTGDRLDYRYDYSGSGMN</sequence>
<dbReference type="Proteomes" id="UP001057375">
    <property type="component" value="Unassembled WGS sequence"/>
</dbReference>
<dbReference type="InterPro" id="IPR018511">
    <property type="entry name" value="Hemolysin-typ_Ca-bd_CS"/>
</dbReference>
<comment type="caution">
    <text evidence="3">The sequence shown here is derived from an EMBL/GenBank/DDBJ whole genome shotgun (WGS) entry which is preliminary data.</text>
</comment>
<dbReference type="Pfam" id="PF00353">
    <property type="entry name" value="HemolysinCabind"/>
    <property type="match status" value="3"/>
</dbReference>
<dbReference type="PROSITE" id="PS00330">
    <property type="entry name" value="HEMOLYSIN_CALCIUM"/>
    <property type="match status" value="3"/>
</dbReference>
<feature type="non-terminal residue" evidence="3">
    <location>
        <position position="337"/>
    </location>
</feature>